<dbReference type="EMBL" id="BAABBX010000001">
    <property type="protein sequence ID" value="GAA4182689.1"/>
    <property type="molecule type" value="Genomic_DNA"/>
</dbReference>
<dbReference type="Pfam" id="PF14012">
    <property type="entry name" value="DUF4229"/>
    <property type="match status" value="1"/>
</dbReference>
<keyword evidence="2" id="KW-0472">Membrane</keyword>
<evidence type="ECO:0008006" key="5">
    <source>
        <dbReference type="Google" id="ProtNLM"/>
    </source>
</evidence>
<evidence type="ECO:0000256" key="2">
    <source>
        <dbReference type="SAM" id="Phobius"/>
    </source>
</evidence>
<dbReference type="InterPro" id="IPR025323">
    <property type="entry name" value="DUF4229"/>
</dbReference>
<protein>
    <recommendedName>
        <fullName evidence="5">DUF4229 domain-containing protein</fullName>
    </recommendedName>
</protein>
<name>A0ABP8AF19_9MICO</name>
<feature type="region of interest" description="Disordered" evidence="1">
    <location>
        <begin position="72"/>
        <end position="103"/>
    </location>
</feature>
<gene>
    <name evidence="3" type="ORF">GCM10022288_00940</name>
</gene>
<dbReference type="RefSeq" id="WP_344772665.1">
    <property type="nucleotide sequence ID" value="NZ_BAABBX010000001.1"/>
</dbReference>
<keyword evidence="4" id="KW-1185">Reference proteome</keyword>
<comment type="caution">
    <text evidence="3">The sequence shown here is derived from an EMBL/GenBank/DDBJ whole genome shotgun (WGS) entry which is preliminary data.</text>
</comment>
<feature type="transmembrane region" description="Helical" evidence="2">
    <location>
        <begin position="38"/>
        <end position="57"/>
    </location>
</feature>
<evidence type="ECO:0000313" key="3">
    <source>
        <dbReference type="EMBL" id="GAA4182689.1"/>
    </source>
</evidence>
<evidence type="ECO:0000256" key="1">
    <source>
        <dbReference type="SAM" id="MobiDB-lite"/>
    </source>
</evidence>
<proteinExistence type="predicted"/>
<feature type="transmembrane region" description="Helical" evidence="2">
    <location>
        <begin position="12"/>
        <end position="32"/>
    </location>
</feature>
<dbReference type="Proteomes" id="UP001500213">
    <property type="component" value="Unassembled WGS sequence"/>
</dbReference>
<accession>A0ABP8AF19</accession>
<sequence>MSAEKRRMPAWLRYTILRLLLIVVPLAILLIAFGARYWLWWTVASVIIGFSLSYIFLRGPREAMALELAERRGAKPVATGDDAAEDAEIEASAHRETPGAGAN</sequence>
<keyword evidence="2" id="KW-0812">Transmembrane</keyword>
<reference evidence="4" key="1">
    <citation type="journal article" date="2019" name="Int. J. Syst. Evol. Microbiol.">
        <title>The Global Catalogue of Microorganisms (GCM) 10K type strain sequencing project: providing services to taxonomists for standard genome sequencing and annotation.</title>
        <authorList>
            <consortium name="The Broad Institute Genomics Platform"/>
            <consortium name="The Broad Institute Genome Sequencing Center for Infectious Disease"/>
            <person name="Wu L."/>
            <person name="Ma J."/>
        </authorList>
    </citation>
    <scope>NUCLEOTIDE SEQUENCE [LARGE SCALE GENOMIC DNA]</scope>
    <source>
        <strain evidence="4">JCM 17593</strain>
    </source>
</reference>
<keyword evidence="2" id="KW-1133">Transmembrane helix</keyword>
<evidence type="ECO:0000313" key="4">
    <source>
        <dbReference type="Proteomes" id="UP001500213"/>
    </source>
</evidence>
<organism evidence="3 4">
    <name type="scientific">Gryllotalpicola kribbensis</name>
    <dbReference type="NCBI Taxonomy" id="993084"/>
    <lineage>
        <taxon>Bacteria</taxon>
        <taxon>Bacillati</taxon>
        <taxon>Actinomycetota</taxon>
        <taxon>Actinomycetes</taxon>
        <taxon>Micrococcales</taxon>
        <taxon>Microbacteriaceae</taxon>
        <taxon>Gryllotalpicola</taxon>
    </lineage>
</organism>